<feature type="transmembrane region" description="Helical" evidence="2">
    <location>
        <begin position="63"/>
        <end position="80"/>
    </location>
</feature>
<dbReference type="AlphaFoldDB" id="C6LK33"/>
<dbReference type="EMBL" id="ACCL02000022">
    <property type="protein sequence ID" value="EET59111.1"/>
    <property type="molecule type" value="Genomic_DNA"/>
</dbReference>
<feature type="coiled-coil region" evidence="1">
    <location>
        <begin position="12"/>
        <end position="43"/>
    </location>
</feature>
<evidence type="ECO:0000256" key="1">
    <source>
        <dbReference type="SAM" id="Coils"/>
    </source>
</evidence>
<keyword evidence="1" id="KW-0175">Coiled coil</keyword>
<gene>
    <name evidence="3" type="ORF">BRYFOR_09020</name>
</gene>
<name>C6LK33_9FIRM</name>
<evidence type="ECO:0000256" key="2">
    <source>
        <dbReference type="SAM" id="Phobius"/>
    </source>
</evidence>
<dbReference type="STRING" id="168384.SAMN05660368_03317"/>
<feature type="transmembrane region" description="Helical" evidence="2">
    <location>
        <begin position="212"/>
        <end position="234"/>
    </location>
</feature>
<evidence type="ECO:0000313" key="4">
    <source>
        <dbReference type="Proteomes" id="UP000005561"/>
    </source>
</evidence>
<sequence length="253" mass="29701">MKMTVEERLCAYAREQNRNDIEEEKLQQTIRKAKEAYWRAESRRSLTWMEFLYQQAGYIQKRWWFAQGALLLLLYLGLYLSESSIYERRCMGILAPGFAILILPELWKNRSSGAVEIEGASYYSLNKIYAARMLLFGMADVCLLSIFFIISAFTLRIAVLDILIQFLLPMNVTCCICFRTLYTKRSRNVISPLFLSFIWISVWTFIILRDRIYSRISVPVWMGLLIFSAIYLCYSIRQALKNSESFCEYSSIV</sequence>
<dbReference type="Proteomes" id="UP000005561">
    <property type="component" value="Unassembled WGS sequence"/>
</dbReference>
<evidence type="ECO:0000313" key="3">
    <source>
        <dbReference type="EMBL" id="EET59111.1"/>
    </source>
</evidence>
<comment type="caution">
    <text evidence="3">The sequence shown here is derived from an EMBL/GenBank/DDBJ whole genome shotgun (WGS) entry which is preliminary data.</text>
</comment>
<feature type="transmembrane region" description="Helical" evidence="2">
    <location>
        <begin position="189"/>
        <end position="206"/>
    </location>
</feature>
<feature type="transmembrane region" description="Helical" evidence="2">
    <location>
        <begin position="162"/>
        <end position="182"/>
    </location>
</feature>
<keyword evidence="2" id="KW-0472">Membrane</keyword>
<feature type="transmembrane region" description="Helical" evidence="2">
    <location>
        <begin position="128"/>
        <end position="150"/>
    </location>
</feature>
<dbReference type="eggNOG" id="ENOG50309TJ">
    <property type="taxonomic scope" value="Bacteria"/>
</dbReference>
<keyword evidence="2" id="KW-0812">Transmembrane</keyword>
<keyword evidence="2" id="KW-1133">Transmembrane helix</keyword>
<proteinExistence type="predicted"/>
<dbReference type="OrthoDB" id="1691759at2"/>
<protein>
    <submittedName>
        <fullName evidence="3">Uncharacterized protein</fullName>
    </submittedName>
</protein>
<feature type="transmembrane region" description="Helical" evidence="2">
    <location>
        <begin position="86"/>
        <end position="107"/>
    </location>
</feature>
<accession>C6LK33</accession>
<reference evidence="3" key="1">
    <citation type="submission" date="2009-07" db="EMBL/GenBank/DDBJ databases">
        <authorList>
            <person name="Weinstock G."/>
            <person name="Sodergren E."/>
            <person name="Clifton S."/>
            <person name="Fulton L."/>
            <person name="Fulton B."/>
            <person name="Courtney L."/>
            <person name="Fronick C."/>
            <person name="Harrison M."/>
            <person name="Strong C."/>
            <person name="Farmer C."/>
            <person name="Delahaunty K."/>
            <person name="Markovic C."/>
            <person name="Hall O."/>
            <person name="Minx P."/>
            <person name="Tomlinson C."/>
            <person name="Mitreva M."/>
            <person name="Nelson J."/>
            <person name="Hou S."/>
            <person name="Wollam A."/>
            <person name="Pepin K.H."/>
            <person name="Johnson M."/>
            <person name="Bhonagiri V."/>
            <person name="Nash W.E."/>
            <person name="Warren W."/>
            <person name="Chinwalla A."/>
            <person name="Mardis E.R."/>
            <person name="Wilson R.K."/>
        </authorList>
    </citation>
    <scope>NUCLEOTIDE SEQUENCE [LARGE SCALE GENOMIC DNA]</scope>
    <source>
        <strain evidence="3">DSM 14469</strain>
    </source>
</reference>
<organism evidence="3 4">
    <name type="scientific">Marvinbryantia formatexigens DSM 14469</name>
    <dbReference type="NCBI Taxonomy" id="478749"/>
    <lineage>
        <taxon>Bacteria</taxon>
        <taxon>Bacillati</taxon>
        <taxon>Bacillota</taxon>
        <taxon>Clostridia</taxon>
        <taxon>Lachnospirales</taxon>
        <taxon>Lachnospiraceae</taxon>
        <taxon>Marvinbryantia</taxon>
    </lineage>
</organism>
<keyword evidence="4" id="KW-1185">Reference proteome</keyword>